<dbReference type="PANTHER" id="PTHR46060">
    <property type="entry name" value="MARINER MOS1 TRANSPOSASE-LIKE PROTEIN"/>
    <property type="match status" value="1"/>
</dbReference>
<dbReference type="GO" id="GO:0003676">
    <property type="term" value="F:nucleic acid binding"/>
    <property type="evidence" value="ECO:0007669"/>
    <property type="project" value="InterPro"/>
</dbReference>
<dbReference type="OrthoDB" id="5863303at2759"/>
<accession>A0A0C2GFQ6</accession>
<organism evidence="1 2">
    <name type="scientific">Ancylostoma duodenale</name>
    <dbReference type="NCBI Taxonomy" id="51022"/>
    <lineage>
        <taxon>Eukaryota</taxon>
        <taxon>Metazoa</taxon>
        <taxon>Ecdysozoa</taxon>
        <taxon>Nematoda</taxon>
        <taxon>Chromadorea</taxon>
        <taxon>Rhabditida</taxon>
        <taxon>Rhabditina</taxon>
        <taxon>Rhabditomorpha</taxon>
        <taxon>Strongyloidea</taxon>
        <taxon>Ancylostomatidae</taxon>
        <taxon>Ancylostomatinae</taxon>
        <taxon>Ancylostoma</taxon>
    </lineage>
</organism>
<dbReference type="Gene3D" id="3.30.420.10">
    <property type="entry name" value="Ribonuclease H-like superfamily/Ribonuclease H"/>
    <property type="match status" value="1"/>
</dbReference>
<reference evidence="1 2" key="1">
    <citation type="submission" date="2013-12" db="EMBL/GenBank/DDBJ databases">
        <title>Draft genome of the parsitic nematode Ancylostoma duodenale.</title>
        <authorList>
            <person name="Mitreva M."/>
        </authorList>
    </citation>
    <scope>NUCLEOTIDE SEQUENCE [LARGE SCALE GENOMIC DNA]</scope>
    <source>
        <strain evidence="1 2">Zhejiang</strain>
    </source>
</reference>
<evidence type="ECO:0008006" key="3">
    <source>
        <dbReference type="Google" id="ProtNLM"/>
    </source>
</evidence>
<dbReference type="EMBL" id="KN731428">
    <property type="protein sequence ID" value="KIH59970.1"/>
    <property type="molecule type" value="Genomic_DNA"/>
</dbReference>
<dbReference type="InterPro" id="IPR036397">
    <property type="entry name" value="RNaseH_sf"/>
</dbReference>
<gene>
    <name evidence="1" type="ORF">ANCDUO_09787</name>
</gene>
<dbReference type="Pfam" id="PF01359">
    <property type="entry name" value="Transposase_1"/>
    <property type="match status" value="1"/>
</dbReference>
<dbReference type="PANTHER" id="PTHR46060:SF1">
    <property type="entry name" value="MARINER MOS1 TRANSPOSASE-LIKE PROTEIN"/>
    <property type="match status" value="1"/>
</dbReference>
<evidence type="ECO:0000313" key="2">
    <source>
        <dbReference type="Proteomes" id="UP000054047"/>
    </source>
</evidence>
<dbReference type="Proteomes" id="UP000054047">
    <property type="component" value="Unassembled WGS sequence"/>
</dbReference>
<proteinExistence type="predicted"/>
<sequence length="144" mass="16604">MLRIWWSVHDFVEGSTVTADVYTDQLRSLKANLENARPQQHEVYLQHDNARLHNARTTKAELMKFGWTILSHPPYSPDLIPAYNPFSHLQGYLEGEDVQTCDDIRSRLDDTEGIMKPSMMLPTLNLHSNSLNPPEVSFWLVELV</sequence>
<keyword evidence="2" id="KW-1185">Reference proteome</keyword>
<dbReference type="InterPro" id="IPR001888">
    <property type="entry name" value="Transposase_1"/>
</dbReference>
<name>A0A0C2GFQ6_9BILA</name>
<protein>
    <recommendedName>
        <fullName evidence="3">Tc1-like transposase DDE domain-containing protein</fullName>
    </recommendedName>
</protein>
<evidence type="ECO:0000313" key="1">
    <source>
        <dbReference type="EMBL" id="KIH59970.1"/>
    </source>
</evidence>
<dbReference type="InterPro" id="IPR052709">
    <property type="entry name" value="Transposase-MT_Hybrid"/>
</dbReference>
<dbReference type="AlphaFoldDB" id="A0A0C2GFQ6"/>